<dbReference type="PANTHER" id="PTHR43302:SF5">
    <property type="entry name" value="TRANSPORTER ARSB-RELATED"/>
    <property type="match status" value="1"/>
</dbReference>
<feature type="transmembrane region" description="Helical" evidence="7">
    <location>
        <begin position="393"/>
        <end position="410"/>
    </location>
</feature>
<dbReference type="EMBL" id="QPJY01000003">
    <property type="protein sequence ID" value="RCX31254.1"/>
    <property type="molecule type" value="Genomic_DNA"/>
</dbReference>
<accession>A0A369CHD9</accession>
<organism evidence="9 10">
    <name type="scientific">Thioalbus denitrificans</name>
    <dbReference type="NCBI Taxonomy" id="547122"/>
    <lineage>
        <taxon>Bacteria</taxon>
        <taxon>Pseudomonadati</taxon>
        <taxon>Pseudomonadota</taxon>
        <taxon>Gammaproteobacteria</taxon>
        <taxon>Chromatiales</taxon>
        <taxon>Ectothiorhodospiraceae</taxon>
        <taxon>Thioalbus</taxon>
    </lineage>
</organism>
<dbReference type="RefSeq" id="WP_211314856.1">
    <property type="nucleotide sequence ID" value="NZ_QPJY01000003.1"/>
</dbReference>
<keyword evidence="2" id="KW-0813">Transport</keyword>
<proteinExistence type="predicted"/>
<protein>
    <submittedName>
        <fullName evidence="9">YbiR family transporter</fullName>
    </submittedName>
</protein>
<feature type="transmembrane region" description="Helical" evidence="7">
    <location>
        <begin position="348"/>
        <end position="373"/>
    </location>
</feature>
<feature type="transmembrane region" description="Helical" evidence="7">
    <location>
        <begin position="95"/>
        <end position="124"/>
    </location>
</feature>
<comment type="subcellular location">
    <subcellularLocation>
        <location evidence="1">Cell membrane</location>
        <topology evidence="1">Multi-pass membrane protein</topology>
    </subcellularLocation>
</comment>
<feature type="transmembrane region" description="Helical" evidence="7">
    <location>
        <begin position="250"/>
        <end position="266"/>
    </location>
</feature>
<dbReference type="GO" id="GO:0005886">
    <property type="term" value="C:plasma membrane"/>
    <property type="evidence" value="ECO:0007669"/>
    <property type="project" value="UniProtKB-SubCell"/>
</dbReference>
<feature type="domain" description="Citrate transporter-like" evidence="8">
    <location>
        <begin position="15"/>
        <end position="347"/>
    </location>
</feature>
<evidence type="ECO:0000256" key="2">
    <source>
        <dbReference type="ARBA" id="ARBA00022448"/>
    </source>
</evidence>
<name>A0A369CHD9_9GAMM</name>
<dbReference type="Proteomes" id="UP000252707">
    <property type="component" value="Unassembled WGS sequence"/>
</dbReference>
<keyword evidence="4 7" id="KW-0812">Transmembrane</keyword>
<feature type="transmembrane region" description="Helical" evidence="7">
    <location>
        <begin position="58"/>
        <end position="83"/>
    </location>
</feature>
<feature type="transmembrane region" description="Helical" evidence="7">
    <location>
        <begin position="278"/>
        <end position="297"/>
    </location>
</feature>
<dbReference type="PANTHER" id="PTHR43302">
    <property type="entry name" value="TRANSPORTER ARSB-RELATED"/>
    <property type="match status" value="1"/>
</dbReference>
<gene>
    <name evidence="9" type="ORF">DFQ59_103221</name>
</gene>
<evidence type="ECO:0000256" key="4">
    <source>
        <dbReference type="ARBA" id="ARBA00022692"/>
    </source>
</evidence>
<evidence type="ECO:0000256" key="7">
    <source>
        <dbReference type="SAM" id="Phobius"/>
    </source>
</evidence>
<dbReference type="GO" id="GO:0055085">
    <property type="term" value="P:transmembrane transport"/>
    <property type="evidence" value="ECO:0007669"/>
    <property type="project" value="InterPro"/>
</dbReference>
<comment type="caution">
    <text evidence="9">The sequence shown here is derived from an EMBL/GenBank/DDBJ whole genome shotgun (WGS) entry which is preliminary data.</text>
</comment>
<evidence type="ECO:0000256" key="1">
    <source>
        <dbReference type="ARBA" id="ARBA00004651"/>
    </source>
</evidence>
<evidence type="ECO:0000256" key="3">
    <source>
        <dbReference type="ARBA" id="ARBA00022475"/>
    </source>
</evidence>
<evidence type="ECO:0000256" key="5">
    <source>
        <dbReference type="ARBA" id="ARBA00022989"/>
    </source>
</evidence>
<feature type="transmembrane region" description="Helical" evidence="7">
    <location>
        <begin position="225"/>
        <end position="244"/>
    </location>
</feature>
<dbReference type="Pfam" id="PF03600">
    <property type="entry name" value="CitMHS"/>
    <property type="match status" value="1"/>
</dbReference>
<sequence>MSDLPVLVLLGVLALIVVRRAGALRVAIWQAMLAGAAIVLLTGATTPARAWDAIDRDVMLFLFGMFVVGEALVESGYLFFVSYRLLRRIRSSGGLVLAVLAGSGFTSALLMNDTLAIIGTPLMLLLARQHGLPPQLLLLALAFGVTTGSVASPIGNPQNLLIALSGGLSSPFLEFLGGLLLPTLISLVLAWCVLRVVYRRHFHPAPLCHAAVGISDPALARLARLALGLVLAGVAARIAAALWWPGLTFRLTWIALAGALPLLLFSPRRGVLLRRLDWHTLVFFAALFVLMESVWRAPLFQSLVAAAGGGLDTLPVVMGVGVGLSQLVSNVPLVALYLPVLADSGPQLLLALAAASTLAGNLLVPGAASNVIIIQAAERRDGTSLGFLEFARAGIPLTLLQLGIFGWFLGRGVA</sequence>
<dbReference type="AlphaFoldDB" id="A0A369CHD9"/>
<keyword evidence="5 7" id="KW-1133">Transmembrane helix</keyword>
<keyword evidence="10" id="KW-1185">Reference proteome</keyword>
<feature type="transmembrane region" description="Helical" evidence="7">
    <location>
        <begin position="33"/>
        <end position="51"/>
    </location>
</feature>
<evidence type="ECO:0000313" key="9">
    <source>
        <dbReference type="EMBL" id="RCX31254.1"/>
    </source>
</evidence>
<evidence type="ECO:0000259" key="8">
    <source>
        <dbReference type="Pfam" id="PF03600"/>
    </source>
</evidence>
<feature type="transmembrane region" description="Helical" evidence="7">
    <location>
        <begin position="175"/>
        <end position="194"/>
    </location>
</feature>
<keyword evidence="6 7" id="KW-0472">Membrane</keyword>
<reference evidence="9 10" key="1">
    <citation type="submission" date="2018-07" db="EMBL/GenBank/DDBJ databases">
        <title>Genomic Encyclopedia of Type Strains, Phase IV (KMG-IV): sequencing the most valuable type-strain genomes for metagenomic binning, comparative biology and taxonomic classification.</title>
        <authorList>
            <person name="Goeker M."/>
        </authorList>
    </citation>
    <scope>NUCLEOTIDE SEQUENCE [LARGE SCALE GENOMIC DNA]</scope>
    <source>
        <strain evidence="9 10">DSM 26407</strain>
    </source>
</reference>
<dbReference type="InterPro" id="IPR004680">
    <property type="entry name" value="Cit_transptr-like_dom"/>
</dbReference>
<feature type="transmembrane region" description="Helical" evidence="7">
    <location>
        <begin position="317"/>
        <end position="341"/>
    </location>
</feature>
<keyword evidence="3" id="KW-1003">Cell membrane</keyword>
<evidence type="ECO:0000256" key="6">
    <source>
        <dbReference type="ARBA" id="ARBA00023136"/>
    </source>
</evidence>
<evidence type="ECO:0000313" key="10">
    <source>
        <dbReference type="Proteomes" id="UP000252707"/>
    </source>
</evidence>